<dbReference type="Pfam" id="PF01757">
    <property type="entry name" value="Acyl_transf_3"/>
    <property type="match status" value="1"/>
</dbReference>
<feature type="transmembrane region" description="Helical" evidence="1">
    <location>
        <begin position="21"/>
        <end position="42"/>
    </location>
</feature>
<dbReference type="AlphaFoldDB" id="A0A9D2CK66"/>
<name>A0A9D2CK66_9BACE</name>
<feature type="transmembrane region" description="Helical" evidence="1">
    <location>
        <begin position="224"/>
        <end position="241"/>
    </location>
</feature>
<dbReference type="Proteomes" id="UP000886851">
    <property type="component" value="Unassembled WGS sequence"/>
</dbReference>
<comment type="caution">
    <text evidence="3">The sequence shown here is derived from an EMBL/GenBank/DDBJ whole genome shotgun (WGS) entry which is preliminary data.</text>
</comment>
<evidence type="ECO:0000256" key="1">
    <source>
        <dbReference type="SAM" id="Phobius"/>
    </source>
</evidence>
<dbReference type="PANTHER" id="PTHR23028">
    <property type="entry name" value="ACETYLTRANSFERASE"/>
    <property type="match status" value="1"/>
</dbReference>
<evidence type="ECO:0000259" key="2">
    <source>
        <dbReference type="Pfam" id="PF01757"/>
    </source>
</evidence>
<evidence type="ECO:0000313" key="4">
    <source>
        <dbReference type="Proteomes" id="UP000886851"/>
    </source>
</evidence>
<keyword evidence="3" id="KW-0808">Transferase</keyword>
<protein>
    <submittedName>
        <fullName evidence="3">Acyltransferase</fullName>
    </submittedName>
</protein>
<organism evidence="3 4">
    <name type="scientific">Candidatus Bacteroides pullicola</name>
    <dbReference type="NCBI Taxonomy" id="2838475"/>
    <lineage>
        <taxon>Bacteria</taxon>
        <taxon>Pseudomonadati</taxon>
        <taxon>Bacteroidota</taxon>
        <taxon>Bacteroidia</taxon>
        <taxon>Bacteroidales</taxon>
        <taxon>Bacteroidaceae</taxon>
        <taxon>Bacteroides</taxon>
    </lineage>
</organism>
<dbReference type="InterPro" id="IPR050879">
    <property type="entry name" value="Acyltransferase_3"/>
</dbReference>
<dbReference type="PANTHER" id="PTHR23028:SF134">
    <property type="entry name" value="PUTATIVE (AFU_ORTHOLOGUE AFUA_4G08520)-RELATED"/>
    <property type="match status" value="1"/>
</dbReference>
<feature type="transmembrane region" description="Helical" evidence="1">
    <location>
        <begin position="87"/>
        <end position="105"/>
    </location>
</feature>
<feature type="transmembrane region" description="Helical" evidence="1">
    <location>
        <begin position="279"/>
        <end position="298"/>
    </location>
</feature>
<dbReference type="GO" id="GO:0016747">
    <property type="term" value="F:acyltransferase activity, transferring groups other than amino-acyl groups"/>
    <property type="evidence" value="ECO:0007669"/>
    <property type="project" value="InterPro"/>
</dbReference>
<keyword evidence="3" id="KW-0012">Acyltransferase</keyword>
<keyword evidence="1" id="KW-1133">Transmembrane helix</keyword>
<reference evidence="3" key="1">
    <citation type="journal article" date="2021" name="PeerJ">
        <title>Extensive microbial diversity within the chicken gut microbiome revealed by metagenomics and culture.</title>
        <authorList>
            <person name="Gilroy R."/>
            <person name="Ravi A."/>
            <person name="Getino M."/>
            <person name="Pursley I."/>
            <person name="Horton D.L."/>
            <person name="Alikhan N.F."/>
            <person name="Baker D."/>
            <person name="Gharbi K."/>
            <person name="Hall N."/>
            <person name="Watson M."/>
            <person name="Adriaenssens E.M."/>
            <person name="Foster-Nyarko E."/>
            <person name="Jarju S."/>
            <person name="Secka A."/>
            <person name="Antonio M."/>
            <person name="Oren A."/>
            <person name="Chaudhuri R.R."/>
            <person name="La Ragione R."/>
            <person name="Hildebrand F."/>
            <person name="Pallen M.J."/>
        </authorList>
    </citation>
    <scope>NUCLEOTIDE SEQUENCE</scope>
    <source>
        <strain evidence="3">Gambia2-208</strain>
    </source>
</reference>
<dbReference type="EMBL" id="DXCV01000012">
    <property type="protein sequence ID" value="HIY87294.1"/>
    <property type="molecule type" value="Genomic_DNA"/>
</dbReference>
<feature type="transmembrane region" description="Helical" evidence="1">
    <location>
        <begin position="253"/>
        <end position="273"/>
    </location>
</feature>
<dbReference type="InterPro" id="IPR002656">
    <property type="entry name" value="Acyl_transf_3_dom"/>
</dbReference>
<reference evidence="3" key="2">
    <citation type="submission" date="2021-04" db="EMBL/GenBank/DDBJ databases">
        <authorList>
            <person name="Gilroy R."/>
        </authorList>
    </citation>
    <scope>NUCLEOTIDE SEQUENCE</scope>
    <source>
        <strain evidence="3">Gambia2-208</strain>
    </source>
</reference>
<feature type="transmembrane region" description="Helical" evidence="1">
    <location>
        <begin position="176"/>
        <end position="199"/>
    </location>
</feature>
<feature type="domain" description="Acyltransferase 3" evidence="2">
    <location>
        <begin position="15"/>
        <end position="364"/>
    </location>
</feature>
<feature type="transmembrane region" description="Helical" evidence="1">
    <location>
        <begin position="48"/>
        <end position="67"/>
    </location>
</feature>
<proteinExistence type="predicted"/>
<sequence length="386" mass="43751">MKENVYLASKPRYEILDGLRGVASVIVVLFHLLETYSAGPAYQVINHGYLAVDFFFVLSGFVIGYAYDDRWNRMTTWGFFKRRLVRLHPMVLMGTVLGACFYFFGQGDGFPLIGHVPGWKVAVDFLLGCLMIPCGPRLDIRGWGEMNSFNGPNWSLTWEYVGNILYAFIFRRLSKALLALFVAAAAFCTLDLCLNWNVFGLLTEGRNAQIYTVIGGWSLTSEQVYIGLTRLFYPFLCGLLISRVGRFVTVRGGFWWCSLILAILLAVPCVGGPDNVLNGVYNALCILVLFPFIVSMGAGSRITDPKSARICTWLGELSYPLYITHYPLMYMQMTWVWAHPDAPLYAHVMVAVGAFVLSILLAWGCLRLYDMPVREWLKRHWLMKQK</sequence>
<feature type="transmembrane region" description="Helical" evidence="1">
    <location>
        <begin position="344"/>
        <end position="369"/>
    </location>
</feature>
<evidence type="ECO:0000313" key="3">
    <source>
        <dbReference type="EMBL" id="HIY87294.1"/>
    </source>
</evidence>
<keyword evidence="1" id="KW-0472">Membrane</keyword>
<keyword evidence="1" id="KW-0812">Transmembrane</keyword>
<accession>A0A9D2CK66</accession>
<gene>
    <name evidence="3" type="ORF">H9824_01150</name>
</gene>